<dbReference type="AlphaFoldDB" id="A0A1R3JWM3"/>
<dbReference type="EMBL" id="AWUE01015165">
    <property type="protein sequence ID" value="OMO99238.1"/>
    <property type="molecule type" value="Genomic_DNA"/>
</dbReference>
<keyword evidence="3" id="KW-1185">Reference proteome</keyword>
<comment type="caution">
    <text evidence="2">The sequence shown here is derived from an EMBL/GenBank/DDBJ whole genome shotgun (WGS) entry which is preliminary data.</text>
</comment>
<accession>A0A1R3JWM3</accession>
<name>A0A1R3JWM3_9ROSI</name>
<protein>
    <submittedName>
        <fullName evidence="2">Uncharacterized protein</fullName>
    </submittedName>
</protein>
<feature type="region of interest" description="Disordered" evidence="1">
    <location>
        <begin position="135"/>
        <end position="155"/>
    </location>
</feature>
<dbReference type="OrthoDB" id="1002442at2759"/>
<evidence type="ECO:0000313" key="3">
    <source>
        <dbReference type="Proteomes" id="UP000187203"/>
    </source>
</evidence>
<reference evidence="3" key="1">
    <citation type="submission" date="2013-09" db="EMBL/GenBank/DDBJ databases">
        <title>Corchorus olitorius genome sequencing.</title>
        <authorList>
            <person name="Alam M."/>
            <person name="Haque M.S."/>
            <person name="Islam M.S."/>
            <person name="Emdad E.M."/>
            <person name="Islam M.M."/>
            <person name="Ahmed B."/>
            <person name="Halim A."/>
            <person name="Hossen Q.M.M."/>
            <person name="Hossain M.Z."/>
            <person name="Ahmed R."/>
            <person name="Khan M.M."/>
            <person name="Islam R."/>
            <person name="Rashid M.M."/>
            <person name="Khan S.A."/>
            <person name="Rahman M.S."/>
            <person name="Alam M."/>
            <person name="Yahiya A.S."/>
            <person name="Khan M.S."/>
            <person name="Azam M.S."/>
            <person name="Haque T."/>
            <person name="Lashkar M.Z.H."/>
            <person name="Akhand A.I."/>
            <person name="Morshed G."/>
            <person name="Roy S."/>
            <person name="Uddin K.S."/>
            <person name="Rabeya T."/>
            <person name="Hossain A.S."/>
            <person name="Chowdhury A."/>
            <person name="Snigdha A.R."/>
            <person name="Mortoza M.S."/>
            <person name="Matin S.A."/>
            <person name="Hoque S.M.E."/>
            <person name="Islam M.K."/>
            <person name="Roy D.K."/>
            <person name="Haider R."/>
            <person name="Moosa M.M."/>
            <person name="Elias S.M."/>
            <person name="Hasan A.M."/>
            <person name="Jahan S."/>
            <person name="Shafiuddin M."/>
            <person name="Mahmood N."/>
            <person name="Shommy N.S."/>
        </authorList>
    </citation>
    <scope>NUCLEOTIDE SEQUENCE [LARGE SCALE GENOMIC DNA]</scope>
    <source>
        <strain evidence="3">cv. O-4</strain>
    </source>
</reference>
<dbReference type="PANTHER" id="PTHR34665:SF4">
    <property type="entry name" value="DUF3741 DOMAIN-CONTAINING PROTEIN"/>
    <property type="match status" value="1"/>
</dbReference>
<sequence length="193" mass="22013">MGSMGREMESDELAVVKAAAWAWYQHGSGKPMREFDVTTRLEYSDSASASTSTSTRPSRYKLEAMRNSIMSPTINSNESDSLLLDPYEIQSISKRLFEFSGIKVYDESMQMQDQQEQDHIIGTDHDEYDYQKKNQNNMSSAMGGGSGSRKKKKKSKYRQFLKAFLPRHAVVCGRSQDVDDRSISPIFRLRPQN</sequence>
<dbReference type="Proteomes" id="UP000187203">
    <property type="component" value="Unassembled WGS sequence"/>
</dbReference>
<evidence type="ECO:0000313" key="2">
    <source>
        <dbReference type="EMBL" id="OMO99238.1"/>
    </source>
</evidence>
<evidence type="ECO:0000256" key="1">
    <source>
        <dbReference type="SAM" id="MobiDB-lite"/>
    </source>
</evidence>
<organism evidence="2 3">
    <name type="scientific">Corchorus olitorius</name>
    <dbReference type="NCBI Taxonomy" id="93759"/>
    <lineage>
        <taxon>Eukaryota</taxon>
        <taxon>Viridiplantae</taxon>
        <taxon>Streptophyta</taxon>
        <taxon>Embryophyta</taxon>
        <taxon>Tracheophyta</taxon>
        <taxon>Spermatophyta</taxon>
        <taxon>Magnoliopsida</taxon>
        <taxon>eudicotyledons</taxon>
        <taxon>Gunneridae</taxon>
        <taxon>Pentapetalae</taxon>
        <taxon>rosids</taxon>
        <taxon>malvids</taxon>
        <taxon>Malvales</taxon>
        <taxon>Malvaceae</taxon>
        <taxon>Grewioideae</taxon>
        <taxon>Apeibeae</taxon>
        <taxon>Corchorus</taxon>
    </lineage>
</organism>
<proteinExistence type="predicted"/>
<dbReference type="PANTHER" id="PTHR34665">
    <property type="entry name" value="DUF3741 DOMAIN-CONTAINING PROTEIN"/>
    <property type="match status" value="1"/>
</dbReference>
<gene>
    <name evidence="2" type="ORF">COLO4_13422</name>
</gene>